<protein>
    <submittedName>
        <fullName evidence="2">Uncharacterized protein</fullName>
    </submittedName>
</protein>
<dbReference type="AlphaFoldDB" id="A0A2P2P025"/>
<keyword evidence="1" id="KW-0472">Membrane</keyword>
<name>A0A2P2P025_RHIMU</name>
<dbReference type="EMBL" id="GGEC01067632">
    <property type="protein sequence ID" value="MBX48116.1"/>
    <property type="molecule type" value="Transcribed_RNA"/>
</dbReference>
<evidence type="ECO:0000256" key="1">
    <source>
        <dbReference type="SAM" id="Phobius"/>
    </source>
</evidence>
<proteinExistence type="predicted"/>
<keyword evidence="1" id="KW-1133">Transmembrane helix</keyword>
<organism evidence="2">
    <name type="scientific">Rhizophora mucronata</name>
    <name type="common">Asiatic mangrove</name>
    <dbReference type="NCBI Taxonomy" id="61149"/>
    <lineage>
        <taxon>Eukaryota</taxon>
        <taxon>Viridiplantae</taxon>
        <taxon>Streptophyta</taxon>
        <taxon>Embryophyta</taxon>
        <taxon>Tracheophyta</taxon>
        <taxon>Spermatophyta</taxon>
        <taxon>Magnoliopsida</taxon>
        <taxon>eudicotyledons</taxon>
        <taxon>Gunneridae</taxon>
        <taxon>Pentapetalae</taxon>
        <taxon>rosids</taxon>
        <taxon>fabids</taxon>
        <taxon>Malpighiales</taxon>
        <taxon>Rhizophoraceae</taxon>
        <taxon>Rhizophora</taxon>
    </lineage>
</organism>
<keyword evidence="1" id="KW-0812">Transmembrane</keyword>
<feature type="transmembrane region" description="Helical" evidence="1">
    <location>
        <begin position="6"/>
        <end position="28"/>
    </location>
</feature>
<reference evidence="2" key="1">
    <citation type="submission" date="2018-02" db="EMBL/GenBank/DDBJ databases">
        <title>Rhizophora mucronata_Transcriptome.</title>
        <authorList>
            <person name="Meera S.P."/>
            <person name="Sreeshan A."/>
            <person name="Augustine A."/>
        </authorList>
    </citation>
    <scope>NUCLEOTIDE SEQUENCE</scope>
    <source>
        <tissue evidence="2">Leaf</tissue>
    </source>
</reference>
<evidence type="ECO:0000313" key="2">
    <source>
        <dbReference type="EMBL" id="MBX48116.1"/>
    </source>
</evidence>
<accession>A0A2P2P025</accession>
<sequence length="32" mass="4099">MLFSVSLTLFFFFVFNFHFWVHKTMLLWNNKR</sequence>